<feature type="region of interest" description="Disordered" evidence="5">
    <location>
        <begin position="338"/>
        <end position="359"/>
    </location>
</feature>
<dbReference type="GO" id="GO:0000824">
    <property type="term" value="F:inositol-1,4,5,6-tetrakisphosphate 3-kinase activity"/>
    <property type="evidence" value="ECO:0007669"/>
    <property type="project" value="TreeGrafter"/>
</dbReference>
<organism evidence="6 7">
    <name type="scientific">Sodiomyces alkalinus (strain CBS 110278 / VKM F-3762 / F11)</name>
    <name type="common">Alkaliphilic filamentous fungus</name>
    <dbReference type="NCBI Taxonomy" id="1314773"/>
    <lineage>
        <taxon>Eukaryota</taxon>
        <taxon>Fungi</taxon>
        <taxon>Dikarya</taxon>
        <taxon>Ascomycota</taxon>
        <taxon>Pezizomycotina</taxon>
        <taxon>Sordariomycetes</taxon>
        <taxon>Hypocreomycetidae</taxon>
        <taxon>Glomerellales</taxon>
        <taxon>Plectosphaerellaceae</taxon>
        <taxon>Sodiomyces</taxon>
    </lineage>
</organism>
<dbReference type="InterPro" id="IPR005522">
    <property type="entry name" value="IPK"/>
</dbReference>
<dbReference type="PANTHER" id="PTHR12400">
    <property type="entry name" value="INOSITOL POLYPHOSPHATE KINASE"/>
    <property type="match status" value="1"/>
</dbReference>
<keyword evidence="2 4" id="KW-0808">Transferase</keyword>
<dbReference type="GO" id="GO:0008440">
    <property type="term" value="F:inositol-1,4,5-trisphosphate 3-kinase activity"/>
    <property type="evidence" value="ECO:0007669"/>
    <property type="project" value="TreeGrafter"/>
</dbReference>
<evidence type="ECO:0000256" key="4">
    <source>
        <dbReference type="RuleBase" id="RU363090"/>
    </source>
</evidence>
<dbReference type="GeneID" id="39577042"/>
<reference evidence="6 7" key="1">
    <citation type="journal article" date="2018" name="Mol. Ecol.">
        <title>The obligate alkalophilic soda-lake fungus Sodiomyces alkalinus has shifted to a protein diet.</title>
        <authorList>
            <person name="Grum-Grzhimaylo A.A."/>
            <person name="Falkoski D.L."/>
            <person name="van den Heuvel J."/>
            <person name="Valero-Jimenez C.A."/>
            <person name="Min B."/>
            <person name="Choi I.G."/>
            <person name="Lipzen A."/>
            <person name="Daum C.G."/>
            <person name="Aanen D.K."/>
            <person name="Tsang A."/>
            <person name="Henrissat B."/>
            <person name="Bilanenko E.N."/>
            <person name="de Vries R.P."/>
            <person name="van Kan J.A.L."/>
            <person name="Grigoriev I.V."/>
            <person name="Debets A.J.M."/>
        </authorList>
    </citation>
    <scope>NUCLEOTIDE SEQUENCE [LARGE SCALE GENOMIC DNA]</scope>
    <source>
        <strain evidence="6 7">F11</strain>
    </source>
</reference>
<dbReference type="OrthoDB" id="338650at2759"/>
<dbReference type="Gene3D" id="3.30.470.160">
    <property type="entry name" value="Inositol polyphosphate kinase"/>
    <property type="match status" value="1"/>
</dbReference>
<dbReference type="EC" id="2.7.-.-" evidence="4"/>
<protein>
    <recommendedName>
        <fullName evidence="4">Kinase</fullName>
        <ecNumber evidence="4">2.7.-.-</ecNumber>
    </recommendedName>
</protein>
<dbReference type="GO" id="GO:0032958">
    <property type="term" value="P:inositol phosphate biosynthetic process"/>
    <property type="evidence" value="ECO:0007669"/>
    <property type="project" value="InterPro"/>
</dbReference>
<evidence type="ECO:0000256" key="1">
    <source>
        <dbReference type="ARBA" id="ARBA00007374"/>
    </source>
</evidence>
<dbReference type="GO" id="GO:0046854">
    <property type="term" value="P:phosphatidylinositol phosphate biosynthetic process"/>
    <property type="evidence" value="ECO:0007669"/>
    <property type="project" value="TreeGrafter"/>
</dbReference>
<name>A0A3N2Q5Z9_SODAK</name>
<comment type="similarity">
    <text evidence="1 4">Belongs to the inositol phosphokinase (IPK) family.</text>
</comment>
<keyword evidence="7" id="KW-1185">Reference proteome</keyword>
<proteinExistence type="inferred from homology"/>
<dbReference type="RefSeq" id="XP_028469988.1">
    <property type="nucleotide sequence ID" value="XM_028608564.1"/>
</dbReference>
<dbReference type="AlphaFoldDB" id="A0A3N2Q5Z9"/>
<dbReference type="Pfam" id="PF03770">
    <property type="entry name" value="IPK"/>
    <property type="match status" value="1"/>
</dbReference>
<dbReference type="STRING" id="1314773.A0A3N2Q5Z9"/>
<dbReference type="InterPro" id="IPR038286">
    <property type="entry name" value="IPK_sf"/>
</dbReference>
<evidence type="ECO:0000256" key="3">
    <source>
        <dbReference type="ARBA" id="ARBA00022777"/>
    </source>
</evidence>
<dbReference type="EMBL" id="ML119051">
    <property type="protein sequence ID" value="ROT42182.1"/>
    <property type="molecule type" value="Genomic_DNA"/>
</dbReference>
<dbReference type="Proteomes" id="UP000272025">
    <property type="component" value="Unassembled WGS sequence"/>
</dbReference>
<evidence type="ECO:0000256" key="2">
    <source>
        <dbReference type="ARBA" id="ARBA00022679"/>
    </source>
</evidence>
<sequence>MHNRGRPIPALSDLVEYDHTVAGHAGPMCDSDGELFIKPCTQTEIDFYEAANANYPEFSDIMPEFYGILSLTDAAELLEDPAAIAADINVHNLVVQAGQEKTDTPTASSSAVAEAKNDKDSIVWIPNKAKKIKTDQSVVLQNATKGFARPNILDTKLGRRLWADDAPLQKKQRFDKIASETTHAALHFRIAGMRVYRGSTTKSELNAQGYRIYDKDYGRFTVNTDNVADAFRTFVFNPTAGIDADLGRAVAQAFARDLRRVADVLRRHEIRMYSASLLFIFEGDGDKLREAIEANNRAVEAVASASASASATEKKETAKPVPTSLRVDSGIALMAEDEAHDGDADVDNDEGYDDDDDDEDQLSSLPMIYKLKLIDFAHAQWTPGLGPDENVLIGVEKLIEIFEKLAA</sequence>
<evidence type="ECO:0000256" key="5">
    <source>
        <dbReference type="SAM" id="MobiDB-lite"/>
    </source>
</evidence>
<gene>
    <name evidence="6" type="ORF">SODALDRAFT_287234</name>
</gene>
<dbReference type="GO" id="GO:0005634">
    <property type="term" value="C:nucleus"/>
    <property type="evidence" value="ECO:0007669"/>
    <property type="project" value="TreeGrafter"/>
</dbReference>
<dbReference type="SUPFAM" id="SSF56104">
    <property type="entry name" value="SAICAR synthase-like"/>
    <property type="match status" value="1"/>
</dbReference>
<dbReference type="PANTHER" id="PTHR12400:SF103">
    <property type="entry name" value="INOSITOL POLYPHOSPHATE MULTIKINASE"/>
    <property type="match status" value="1"/>
</dbReference>
<accession>A0A3N2Q5Z9</accession>
<dbReference type="GO" id="GO:0005737">
    <property type="term" value="C:cytoplasm"/>
    <property type="evidence" value="ECO:0007669"/>
    <property type="project" value="TreeGrafter"/>
</dbReference>
<keyword evidence="3 4" id="KW-0418">Kinase</keyword>
<evidence type="ECO:0000313" key="7">
    <source>
        <dbReference type="Proteomes" id="UP000272025"/>
    </source>
</evidence>
<evidence type="ECO:0000313" key="6">
    <source>
        <dbReference type="EMBL" id="ROT42182.1"/>
    </source>
</evidence>